<dbReference type="Gene3D" id="1.10.1200.10">
    <property type="entry name" value="ACP-like"/>
    <property type="match status" value="1"/>
</dbReference>
<sequence>MLSNAEITEAITNAIVDLLGDLHDEDDGIDLDATFSEVGLNSLMLARLVIALETDLGVDPFTDSDRSIVDVRTVGDLAGLYAQASGTGQVAAEAAR</sequence>
<gene>
    <name evidence="2" type="ORF">HGK34_19095</name>
</gene>
<dbReference type="Proteomes" id="UP000675409">
    <property type="component" value="Unassembled WGS sequence"/>
</dbReference>
<dbReference type="RefSeq" id="WP_201850359.1">
    <property type="nucleotide sequence ID" value="NZ_JABBYC010000053.1"/>
</dbReference>
<evidence type="ECO:0000313" key="3">
    <source>
        <dbReference type="Proteomes" id="UP000675409"/>
    </source>
</evidence>
<proteinExistence type="predicted"/>
<dbReference type="PROSITE" id="PS50075">
    <property type="entry name" value="CARRIER"/>
    <property type="match status" value="1"/>
</dbReference>
<dbReference type="SUPFAM" id="SSF47336">
    <property type="entry name" value="ACP-like"/>
    <property type="match status" value="1"/>
</dbReference>
<comment type="caution">
    <text evidence="2">The sequence shown here is derived from an EMBL/GenBank/DDBJ whole genome shotgun (WGS) entry which is preliminary data.</text>
</comment>
<keyword evidence="3" id="KW-1185">Reference proteome</keyword>
<protein>
    <submittedName>
        <fullName evidence="2">Acyl carrier protein</fullName>
    </submittedName>
</protein>
<dbReference type="InterPro" id="IPR036736">
    <property type="entry name" value="ACP-like_sf"/>
</dbReference>
<name>A0ABS1LQL9_9MICO</name>
<evidence type="ECO:0000259" key="1">
    <source>
        <dbReference type="PROSITE" id="PS50075"/>
    </source>
</evidence>
<organism evidence="2 3">
    <name type="scientific">Myceligenerans indicum</name>
    <dbReference type="NCBI Taxonomy" id="2593663"/>
    <lineage>
        <taxon>Bacteria</taxon>
        <taxon>Bacillati</taxon>
        <taxon>Actinomycetota</taxon>
        <taxon>Actinomycetes</taxon>
        <taxon>Micrococcales</taxon>
        <taxon>Promicromonosporaceae</taxon>
        <taxon>Myceligenerans</taxon>
    </lineage>
</organism>
<feature type="domain" description="Carrier" evidence="1">
    <location>
        <begin position="5"/>
        <end position="85"/>
    </location>
</feature>
<dbReference type="InterPro" id="IPR009081">
    <property type="entry name" value="PP-bd_ACP"/>
</dbReference>
<reference evidence="2 3" key="1">
    <citation type="journal article" date="2021" name="Arch. Microbiol.">
        <title>Myceligenerans indicum sp. nov., an actinobacterium isolated from mangrove sediment of Sundarbans, India.</title>
        <authorList>
            <person name="Asha K."/>
            <person name="Bhadury P."/>
        </authorList>
    </citation>
    <scope>NUCLEOTIDE SEQUENCE [LARGE SCALE GENOMIC DNA]</scope>
    <source>
        <strain evidence="2 3">I2</strain>
    </source>
</reference>
<dbReference type="Pfam" id="PF00550">
    <property type="entry name" value="PP-binding"/>
    <property type="match status" value="1"/>
</dbReference>
<evidence type="ECO:0000313" key="2">
    <source>
        <dbReference type="EMBL" id="MBL0888364.1"/>
    </source>
</evidence>
<dbReference type="EMBL" id="JABBYC010000053">
    <property type="protein sequence ID" value="MBL0888364.1"/>
    <property type="molecule type" value="Genomic_DNA"/>
</dbReference>
<accession>A0ABS1LQL9</accession>